<evidence type="ECO:0000259" key="2">
    <source>
        <dbReference type="Pfam" id="PF01478"/>
    </source>
</evidence>
<comment type="caution">
    <text evidence="3">The sequence shown here is derived from an EMBL/GenBank/DDBJ whole genome shotgun (WGS) entry which is preliminary data.</text>
</comment>
<dbReference type="Proteomes" id="UP000697995">
    <property type="component" value="Unassembled WGS sequence"/>
</dbReference>
<evidence type="ECO:0000313" key="3">
    <source>
        <dbReference type="EMBL" id="MBK1661418.1"/>
    </source>
</evidence>
<dbReference type="Pfam" id="PF01478">
    <property type="entry name" value="Peptidase_A24"/>
    <property type="match status" value="1"/>
</dbReference>
<feature type="transmembrane region" description="Helical" evidence="1">
    <location>
        <begin position="39"/>
        <end position="57"/>
    </location>
</feature>
<keyword evidence="4" id="KW-1185">Reference proteome</keyword>
<protein>
    <recommendedName>
        <fullName evidence="2">Prepilin type IV endopeptidase peptidase domain-containing protein</fullName>
    </recommendedName>
</protein>
<name>A0ABS1D3J0_9PROT</name>
<dbReference type="RefSeq" id="WP_200306300.1">
    <property type="nucleotide sequence ID" value="NZ_NRSG01000300.1"/>
</dbReference>
<evidence type="ECO:0000256" key="1">
    <source>
        <dbReference type="SAM" id="Phobius"/>
    </source>
</evidence>
<keyword evidence="1" id="KW-0812">Transmembrane</keyword>
<reference evidence="3 4" key="1">
    <citation type="journal article" date="2020" name="Microorganisms">
        <title>Osmotic Adaptation and Compatible Solute Biosynthesis of Phototrophic Bacteria as Revealed from Genome Analyses.</title>
        <authorList>
            <person name="Imhoff J.F."/>
            <person name="Rahn T."/>
            <person name="Kunzel S."/>
            <person name="Keller A."/>
            <person name="Neulinger S.C."/>
        </authorList>
    </citation>
    <scope>NUCLEOTIDE SEQUENCE [LARGE SCALE GENOMIC DNA]</scope>
    <source>
        <strain evidence="3 4">DSM 15382</strain>
    </source>
</reference>
<dbReference type="InterPro" id="IPR000045">
    <property type="entry name" value="Prepilin_IV_endopep_pep"/>
</dbReference>
<feature type="domain" description="Prepilin type IV endopeptidase peptidase" evidence="2">
    <location>
        <begin position="68"/>
        <end position="154"/>
    </location>
</feature>
<keyword evidence="1" id="KW-1133">Transmembrane helix</keyword>
<dbReference type="EMBL" id="NRSG01000300">
    <property type="protein sequence ID" value="MBK1661418.1"/>
    <property type="molecule type" value="Genomic_DNA"/>
</dbReference>
<keyword evidence="1" id="KW-0472">Membrane</keyword>
<organism evidence="3 4">
    <name type="scientific">Paracraurococcus ruber</name>
    <dbReference type="NCBI Taxonomy" id="77675"/>
    <lineage>
        <taxon>Bacteria</taxon>
        <taxon>Pseudomonadati</taxon>
        <taxon>Pseudomonadota</taxon>
        <taxon>Alphaproteobacteria</taxon>
        <taxon>Acetobacterales</taxon>
        <taxon>Roseomonadaceae</taxon>
        <taxon>Paracraurococcus</taxon>
    </lineage>
</organism>
<evidence type="ECO:0000313" key="4">
    <source>
        <dbReference type="Proteomes" id="UP000697995"/>
    </source>
</evidence>
<gene>
    <name evidence="3" type="ORF">CKO45_24730</name>
</gene>
<sequence length="160" mass="14857">MLIAGDLPLLLPGAAGTGALLGAAGHALARACGAGAGGLLPLAACGALGALPAALLLPPAAWLGAGALGTLLLAIARLDLVTGEVHAGLAGPLALLGLAQGFATGALALAAAGAAFGYLLCRLAEAGFRAATARDGLGRGDAWVLGAAGAWTGPGGTGPT</sequence>
<accession>A0ABS1D3J0</accession>
<feature type="non-terminal residue" evidence="3">
    <location>
        <position position="160"/>
    </location>
</feature>
<feature type="transmembrane region" description="Helical" evidence="1">
    <location>
        <begin position="62"/>
        <end position="78"/>
    </location>
</feature>
<proteinExistence type="predicted"/>
<feature type="transmembrane region" description="Helical" evidence="1">
    <location>
        <begin position="98"/>
        <end position="121"/>
    </location>
</feature>